<organism evidence="2">
    <name type="scientific">hydrothermal vent metagenome</name>
    <dbReference type="NCBI Taxonomy" id="652676"/>
    <lineage>
        <taxon>unclassified sequences</taxon>
        <taxon>metagenomes</taxon>
        <taxon>ecological metagenomes</taxon>
    </lineage>
</organism>
<dbReference type="PROSITE" id="PS51160">
    <property type="entry name" value="ACYLPHOSPHATASE_3"/>
    <property type="match status" value="1"/>
</dbReference>
<dbReference type="GO" id="GO:0003998">
    <property type="term" value="F:acylphosphatase activity"/>
    <property type="evidence" value="ECO:0007669"/>
    <property type="project" value="InterPro"/>
</dbReference>
<dbReference type="Pfam" id="PF00708">
    <property type="entry name" value="Acylphosphatase"/>
    <property type="match status" value="1"/>
</dbReference>
<dbReference type="PROSITE" id="PS00151">
    <property type="entry name" value="ACYLPHOSPHATASE_2"/>
    <property type="match status" value="1"/>
</dbReference>
<evidence type="ECO:0000259" key="1">
    <source>
        <dbReference type="PROSITE" id="PS51160"/>
    </source>
</evidence>
<reference evidence="2" key="1">
    <citation type="submission" date="2018-06" db="EMBL/GenBank/DDBJ databases">
        <authorList>
            <person name="Zhirakovskaya E."/>
        </authorList>
    </citation>
    <scope>NUCLEOTIDE SEQUENCE</scope>
</reference>
<evidence type="ECO:0000313" key="2">
    <source>
        <dbReference type="EMBL" id="VAW91351.1"/>
    </source>
</evidence>
<sequence length="90" mass="9870">MSFCEKCIVTGLVQGVFFRAVTKDRADKLGVTGYVKNIADGHVEVLICGQPEAVGHLKAWLWDGPDQAHVSNVKCILIDDVDVPKTFEIN</sequence>
<dbReference type="PANTHER" id="PTHR47268">
    <property type="entry name" value="ACYLPHOSPHATASE"/>
    <property type="match status" value="1"/>
</dbReference>
<gene>
    <name evidence="2" type="ORF">MNBD_GAMMA21-354</name>
</gene>
<dbReference type="SUPFAM" id="SSF54975">
    <property type="entry name" value="Acylphosphatase/BLUF domain-like"/>
    <property type="match status" value="1"/>
</dbReference>
<dbReference type="PANTHER" id="PTHR47268:SF4">
    <property type="entry name" value="ACYLPHOSPHATASE"/>
    <property type="match status" value="1"/>
</dbReference>
<feature type="domain" description="Acylphosphatase-like" evidence="1">
    <location>
        <begin position="4"/>
        <end position="90"/>
    </location>
</feature>
<name>A0A3B0ZI64_9ZZZZ</name>
<proteinExistence type="predicted"/>
<dbReference type="PROSITE" id="PS00150">
    <property type="entry name" value="ACYLPHOSPHATASE_1"/>
    <property type="match status" value="1"/>
</dbReference>
<dbReference type="Gene3D" id="3.30.70.100">
    <property type="match status" value="1"/>
</dbReference>
<dbReference type="InterPro" id="IPR017968">
    <property type="entry name" value="Acylphosphatase_CS"/>
</dbReference>
<protein>
    <recommendedName>
        <fullName evidence="1">Acylphosphatase-like domain-containing protein</fullName>
    </recommendedName>
</protein>
<accession>A0A3B0ZI64</accession>
<dbReference type="AlphaFoldDB" id="A0A3B0ZI64"/>
<dbReference type="EMBL" id="UOFR01000010">
    <property type="protein sequence ID" value="VAW91351.1"/>
    <property type="molecule type" value="Genomic_DNA"/>
</dbReference>
<dbReference type="InterPro" id="IPR020456">
    <property type="entry name" value="Acylphosphatase"/>
</dbReference>
<dbReference type="InterPro" id="IPR001792">
    <property type="entry name" value="Acylphosphatase-like_dom"/>
</dbReference>
<dbReference type="InterPro" id="IPR036046">
    <property type="entry name" value="Acylphosphatase-like_dom_sf"/>
</dbReference>